<gene>
    <name evidence="1" type="ORF">QCA50_018695</name>
</gene>
<evidence type="ECO:0000313" key="1">
    <source>
        <dbReference type="EMBL" id="KAK7678346.1"/>
    </source>
</evidence>
<keyword evidence="2" id="KW-1185">Reference proteome</keyword>
<organism evidence="1 2">
    <name type="scientific">Cerrena zonata</name>
    <dbReference type="NCBI Taxonomy" id="2478898"/>
    <lineage>
        <taxon>Eukaryota</taxon>
        <taxon>Fungi</taxon>
        <taxon>Dikarya</taxon>
        <taxon>Basidiomycota</taxon>
        <taxon>Agaricomycotina</taxon>
        <taxon>Agaricomycetes</taxon>
        <taxon>Polyporales</taxon>
        <taxon>Cerrenaceae</taxon>
        <taxon>Cerrena</taxon>
    </lineage>
</organism>
<dbReference type="Proteomes" id="UP001385951">
    <property type="component" value="Unassembled WGS sequence"/>
</dbReference>
<name>A0AAW0FLX8_9APHY</name>
<protein>
    <recommendedName>
        <fullName evidence="3">Ubiquitin-like protease family profile domain-containing protein</fullName>
    </recommendedName>
</protein>
<accession>A0AAW0FLX8</accession>
<dbReference type="AlphaFoldDB" id="A0AAW0FLX8"/>
<evidence type="ECO:0008006" key="3">
    <source>
        <dbReference type="Google" id="ProtNLM"/>
    </source>
</evidence>
<reference evidence="1 2" key="1">
    <citation type="submission" date="2022-09" db="EMBL/GenBank/DDBJ databases">
        <authorList>
            <person name="Palmer J.M."/>
        </authorList>
    </citation>
    <scope>NUCLEOTIDE SEQUENCE [LARGE SCALE GENOMIC DNA]</scope>
    <source>
        <strain evidence="1 2">DSM 7382</strain>
    </source>
</reference>
<dbReference type="EMBL" id="JASBNA010000073">
    <property type="protein sequence ID" value="KAK7678346.1"/>
    <property type="molecule type" value="Genomic_DNA"/>
</dbReference>
<proteinExistence type="predicted"/>
<sequence>MPVLDSCLNVSQESHNLKDNHERVDGDVSLQMEWFSRFNFHMNSGRCTNVLIDLMTSENSTVSYREEHIQELSQILSKMPQAASETPTDDHWTFVIAYNIMVISMGKFINYHGHSAVRFESSDQVKARKGVRS</sequence>
<comment type="caution">
    <text evidence="1">The sequence shown here is derived from an EMBL/GenBank/DDBJ whole genome shotgun (WGS) entry which is preliminary data.</text>
</comment>
<evidence type="ECO:0000313" key="2">
    <source>
        <dbReference type="Proteomes" id="UP001385951"/>
    </source>
</evidence>